<organism evidence="1 2">
    <name type="scientific">Arthrobacter alpinus</name>
    <dbReference type="NCBI Taxonomy" id="656366"/>
    <lineage>
        <taxon>Bacteria</taxon>
        <taxon>Bacillati</taxon>
        <taxon>Actinomycetota</taxon>
        <taxon>Actinomycetes</taxon>
        <taxon>Micrococcales</taxon>
        <taxon>Micrococcaceae</taxon>
        <taxon>Arthrobacter</taxon>
    </lineage>
</organism>
<accession>A0A0M5LXU1</accession>
<dbReference type="Proteomes" id="UP000062833">
    <property type="component" value="Chromosome"/>
</dbReference>
<gene>
    <name evidence="1" type="ORF">AOC05_14800</name>
</gene>
<evidence type="ECO:0000313" key="2">
    <source>
        <dbReference type="Proteomes" id="UP000062833"/>
    </source>
</evidence>
<sequence>MITNVDCRFLFIARAAQWHTEPMDRKYLARVGAAFLVVGAMTGCTAGSQSGSFEVEVRAMAPGAQGGSYEVKVIGADGDFVNSQEVVVGSTYGIEGIHFGWVSVETTSGCTAKRELTSESPTLRMVIDGENCILSD</sequence>
<evidence type="ECO:0000313" key="1">
    <source>
        <dbReference type="EMBL" id="ALE93300.1"/>
    </source>
</evidence>
<protein>
    <submittedName>
        <fullName evidence="1">Uncharacterized protein</fullName>
    </submittedName>
</protein>
<reference evidence="2" key="1">
    <citation type="submission" date="2015-09" db="EMBL/GenBank/DDBJ databases">
        <title>Complete genome of Arthrobacter alpinus strain R3.8.</title>
        <authorList>
            <person name="See-Too W.S."/>
            <person name="Chan K.G."/>
        </authorList>
    </citation>
    <scope>NUCLEOTIDE SEQUENCE [LARGE SCALE GENOMIC DNA]</scope>
    <source>
        <strain evidence="2">R3.8</strain>
    </source>
</reference>
<dbReference type="EMBL" id="CP012677">
    <property type="protein sequence ID" value="ALE93300.1"/>
    <property type="molecule type" value="Genomic_DNA"/>
</dbReference>
<keyword evidence="2" id="KW-1185">Reference proteome</keyword>
<dbReference type="AlphaFoldDB" id="A0A0M5LXU1"/>
<name>A0A0M5LXU1_9MICC</name>
<dbReference type="KEGG" id="aaq:AOC05_14800"/>
<dbReference type="PATRIC" id="fig|656366.3.peg.3192"/>
<proteinExistence type="predicted"/>